<evidence type="ECO:0000313" key="1">
    <source>
        <dbReference type="EMBL" id="KAJ8109425.1"/>
    </source>
</evidence>
<gene>
    <name evidence="1" type="ORF">OPT61_g7470</name>
</gene>
<protein>
    <submittedName>
        <fullName evidence="1">Uncharacterized protein</fullName>
    </submittedName>
</protein>
<sequence>MFSRLRAIFNKTPRAISGPYTSGPKALPVHELKKPLAPAARIFARVSAALAPATPTQDTEPRPVDQSWIFATCLVLVILKTAVVLYHLKFSNALLAGAGVTSIVYAAVQSDPRTSIPICTALLLNYWTFHVAYCWSITRSFRLGEVFIAGTVLAAVLLLGMLSPVPGLAEIWVKSTGLHGVSALVPLHLVTSFASAMFIRNAQQHAGRTHNHRDQDLEMAEDIPLMVTAQSTQETRVQEAPNSGAVS</sequence>
<name>A0ACC2I2N5_9PLEO</name>
<comment type="caution">
    <text evidence="1">The sequence shown here is derived from an EMBL/GenBank/DDBJ whole genome shotgun (WGS) entry which is preliminary data.</text>
</comment>
<dbReference type="Proteomes" id="UP001153331">
    <property type="component" value="Unassembled WGS sequence"/>
</dbReference>
<organism evidence="1 2">
    <name type="scientific">Boeremia exigua</name>
    <dbReference type="NCBI Taxonomy" id="749465"/>
    <lineage>
        <taxon>Eukaryota</taxon>
        <taxon>Fungi</taxon>
        <taxon>Dikarya</taxon>
        <taxon>Ascomycota</taxon>
        <taxon>Pezizomycotina</taxon>
        <taxon>Dothideomycetes</taxon>
        <taxon>Pleosporomycetidae</taxon>
        <taxon>Pleosporales</taxon>
        <taxon>Pleosporineae</taxon>
        <taxon>Didymellaceae</taxon>
        <taxon>Boeremia</taxon>
    </lineage>
</organism>
<proteinExistence type="predicted"/>
<reference evidence="1" key="1">
    <citation type="submission" date="2022-11" db="EMBL/GenBank/DDBJ databases">
        <title>Genome Sequence of Boeremia exigua.</title>
        <authorList>
            <person name="Buettner E."/>
        </authorList>
    </citation>
    <scope>NUCLEOTIDE SEQUENCE</scope>
    <source>
        <strain evidence="1">CU02</strain>
    </source>
</reference>
<dbReference type="EMBL" id="JAPHNI010000615">
    <property type="protein sequence ID" value="KAJ8109425.1"/>
    <property type="molecule type" value="Genomic_DNA"/>
</dbReference>
<accession>A0ACC2I2N5</accession>
<keyword evidence="2" id="KW-1185">Reference proteome</keyword>
<evidence type="ECO:0000313" key="2">
    <source>
        <dbReference type="Proteomes" id="UP001153331"/>
    </source>
</evidence>